<feature type="signal peptide" evidence="1">
    <location>
        <begin position="1"/>
        <end position="23"/>
    </location>
</feature>
<dbReference type="InterPro" id="IPR045444">
    <property type="entry name" value="DUF6503"/>
</dbReference>
<dbReference type="Proteomes" id="UP001204144">
    <property type="component" value="Unassembled WGS sequence"/>
</dbReference>
<accession>A0AAE3H0W4</accession>
<name>A0AAE3H0W4_9BACT</name>
<keyword evidence="3" id="KW-1185">Reference proteome</keyword>
<dbReference type="AlphaFoldDB" id="A0AAE3H0W4"/>
<reference evidence="2 3" key="1">
    <citation type="submission" date="2018-11" db="EMBL/GenBank/DDBJ databases">
        <title>Novel bacteria species description.</title>
        <authorList>
            <person name="Han J.-H."/>
        </authorList>
    </citation>
    <scope>NUCLEOTIDE SEQUENCE [LARGE SCALE GENOMIC DNA]</scope>
    <source>
        <strain evidence="2 3">KCTC23259</strain>
    </source>
</reference>
<evidence type="ECO:0000313" key="2">
    <source>
        <dbReference type="EMBL" id="MCP9762245.1"/>
    </source>
</evidence>
<dbReference type="Pfam" id="PF20113">
    <property type="entry name" value="DUF6503"/>
    <property type="match status" value="1"/>
</dbReference>
<proteinExistence type="predicted"/>
<protein>
    <submittedName>
        <fullName evidence="2">Deoxyribose-phosphate aldolase</fullName>
    </submittedName>
</protein>
<dbReference type="RefSeq" id="WP_255036002.1">
    <property type="nucleotide sequence ID" value="NZ_RJUF01000007.1"/>
</dbReference>
<dbReference type="EMBL" id="RJUF01000007">
    <property type="protein sequence ID" value="MCP9762245.1"/>
    <property type="molecule type" value="Genomic_DNA"/>
</dbReference>
<sequence length="248" mass="28335">MRNILEKSGILTILALLVFINHACKPTAQSIVDECIEVYGGKKYDDLDVAFDFRNMHYTIKNINGKYTYTRIQIDSSGHKIEDVVTNDSFERKIDGVKTSVPDSMATKYTSSVNSVAYFFLLPKPLNDPAVSKELVGTSKIKGKEYDKIKVKFSEEGGGKDHQDVFMYWIEKKSKSMDYFAYSYETNGGGIRFREAFNQKTQNGIKYSDYRNYGFEDLNTKLENLDVLFGQNKIPLKSEIINLNVIIK</sequence>
<evidence type="ECO:0000313" key="3">
    <source>
        <dbReference type="Proteomes" id="UP001204144"/>
    </source>
</evidence>
<gene>
    <name evidence="2" type="ORF">EGI31_04705</name>
</gene>
<feature type="chain" id="PRO_5042258201" evidence="1">
    <location>
        <begin position="24"/>
        <end position="248"/>
    </location>
</feature>
<evidence type="ECO:0000256" key="1">
    <source>
        <dbReference type="SAM" id="SignalP"/>
    </source>
</evidence>
<keyword evidence="1" id="KW-0732">Signal</keyword>
<organism evidence="2 3">
    <name type="scientific">Lacihabitans soyangensis</name>
    <dbReference type="NCBI Taxonomy" id="869394"/>
    <lineage>
        <taxon>Bacteria</taxon>
        <taxon>Pseudomonadati</taxon>
        <taxon>Bacteroidota</taxon>
        <taxon>Cytophagia</taxon>
        <taxon>Cytophagales</taxon>
        <taxon>Leadbetterellaceae</taxon>
        <taxon>Lacihabitans</taxon>
    </lineage>
</organism>
<comment type="caution">
    <text evidence="2">The sequence shown here is derived from an EMBL/GenBank/DDBJ whole genome shotgun (WGS) entry which is preliminary data.</text>
</comment>